<accession>A0A6N9NK83</accession>
<dbReference type="AlphaFoldDB" id="A0A6N9NK83"/>
<reference evidence="1 2" key="1">
    <citation type="submission" date="2019-12" db="EMBL/GenBank/DDBJ databases">
        <authorList>
            <person name="Zhao J."/>
        </authorList>
    </citation>
    <scope>NUCLEOTIDE SEQUENCE [LARGE SCALE GENOMIC DNA]</scope>
    <source>
        <strain evidence="1 2">S-15</strain>
    </source>
</reference>
<dbReference type="Proteomes" id="UP000470771">
    <property type="component" value="Unassembled WGS sequence"/>
</dbReference>
<evidence type="ECO:0000313" key="1">
    <source>
        <dbReference type="EMBL" id="NBG66333.1"/>
    </source>
</evidence>
<sequence length="185" mass="21336">MNRYSFFQGHFILAVYYFKNSYFYSMEDVSKDQLKDLQNFFKQRNKQNEGINSQVIDHIGKLLSEIDGSKLNEVDKIQNNKIVNALGHFIVKCNPKWTIKSQVLNGKNFVLEQPKSNLTIIDLEQFTDSNQLKKELDKINSTDSILLVLAAENFPIETTELKEMTTTLTGSIWLFNTEEGSAQKI</sequence>
<dbReference type="EMBL" id="WWNE01000007">
    <property type="protein sequence ID" value="NBG66333.1"/>
    <property type="molecule type" value="Genomic_DNA"/>
</dbReference>
<dbReference type="RefSeq" id="WP_160633286.1">
    <property type="nucleotide sequence ID" value="NZ_WWNE01000007.1"/>
</dbReference>
<organism evidence="1 2">
    <name type="scientific">Acidiluteibacter ferrifornacis</name>
    <dbReference type="NCBI Taxonomy" id="2692424"/>
    <lineage>
        <taxon>Bacteria</taxon>
        <taxon>Pseudomonadati</taxon>
        <taxon>Bacteroidota</taxon>
        <taxon>Flavobacteriia</taxon>
        <taxon>Flavobacteriales</taxon>
        <taxon>Cryomorphaceae</taxon>
        <taxon>Acidiluteibacter</taxon>
    </lineage>
</organism>
<protein>
    <submittedName>
        <fullName evidence="1">Uncharacterized protein</fullName>
    </submittedName>
</protein>
<keyword evidence="2" id="KW-1185">Reference proteome</keyword>
<gene>
    <name evidence="1" type="ORF">GQN54_09415</name>
</gene>
<evidence type="ECO:0000313" key="2">
    <source>
        <dbReference type="Proteomes" id="UP000470771"/>
    </source>
</evidence>
<proteinExistence type="predicted"/>
<comment type="caution">
    <text evidence="1">The sequence shown here is derived from an EMBL/GenBank/DDBJ whole genome shotgun (WGS) entry which is preliminary data.</text>
</comment>
<name>A0A6N9NK83_9FLAO</name>